<evidence type="ECO:0008006" key="4">
    <source>
        <dbReference type="Google" id="ProtNLM"/>
    </source>
</evidence>
<protein>
    <recommendedName>
        <fullName evidence="4">DUF4142 domain-containing protein</fullName>
    </recommendedName>
</protein>
<evidence type="ECO:0000313" key="2">
    <source>
        <dbReference type="EMBL" id="QLG45759.1"/>
    </source>
</evidence>
<gene>
    <name evidence="2" type="ORF">HYG79_10500</name>
</gene>
<reference evidence="2 3" key="1">
    <citation type="journal article" date="2006" name="Int. J. Syst. Evol. Microbiol.">
        <title>Costertonia aggregata gen. nov., sp. nov., a mesophilic marine bacterium of the family Flavobacteriaceae, isolated from a mature biofilm.</title>
        <authorList>
            <person name="Kwon K.K."/>
            <person name="Lee Y.K."/>
            <person name="Lee H.K."/>
        </authorList>
    </citation>
    <scope>NUCLEOTIDE SEQUENCE [LARGE SCALE GENOMIC DNA]</scope>
    <source>
        <strain evidence="2 3">KCCM 42265</strain>
    </source>
</reference>
<dbReference type="Proteomes" id="UP000509302">
    <property type="component" value="Chromosome"/>
</dbReference>
<dbReference type="EMBL" id="CP058595">
    <property type="protein sequence ID" value="QLG45759.1"/>
    <property type="molecule type" value="Genomic_DNA"/>
</dbReference>
<dbReference type="RefSeq" id="WP_179242046.1">
    <property type="nucleotide sequence ID" value="NZ_CP058595.1"/>
</dbReference>
<keyword evidence="1" id="KW-0732">Signal</keyword>
<name>A0A7H9AQT2_9FLAO</name>
<accession>A0A7H9AQT2</accession>
<dbReference type="AlphaFoldDB" id="A0A7H9AQT2"/>
<proteinExistence type="predicted"/>
<feature type="chain" id="PRO_5028924081" description="DUF4142 domain-containing protein" evidence="1">
    <location>
        <begin position="23"/>
        <end position="176"/>
    </location>
</feature>
<feature type="signal peptide" evidence="1">
    <location>
        <begin position="1"/>
        <end position="22"/>
    </location>
</feature>
<dbReference type="KEGG" id="cagg:HYG79_10500"/>
<dbReference type="PROSITE" id="PS51257">
    <property type="entry name" value="PROKAR_LIPOPROTEIN"/>
    <property type="match status" value="1"/>
</dbReference>
<evidence type="ECO:0000256" key="1">
    <source>
        <dbReference type="SAM" id="SignalP"/>
    </source>
</evidence>
<keyword evidence="3" id="KW-1185">Reference proteome</keyword>
<organism evidence="2 3">
    <name type="scientific">Costertonia aggregata</name>
    <dbReference type="NCBI Taxonomy" id="343403"/>
    <lineage>
        <taxon>Bacteria</taxon>
        <taxon>Pseudomonadati</taxon>
        <taxon>Bacteroidota</taxon>
        <taxon>Flavobacteriia</taxon>
        <taxon>Flavobacteriales</taxon>
        <taxon>Flavobacteriaceae</taxon>
        <taxon>Costertonia</taxon>
    </lineage>
</organism>
<sequence>MKKLSIFLIISMLFQSCSFDTAENYFDRTTLNTNKFRDFGNRKFKNMIAQRNGGMLYTINNENLIKTESLQENVTGYLLVDIEKDIKKIEALKITDDTKALIEASLKEFNFVKNKYETDYLEIAKMIDEGVDTDKINETLLRFDEKNIPELDALHQELMDIAMSYAKKNGIKAQTY</sequence>
<evidence type="ECO:0000313" key="3">
    <source>
        <dbReference type="Proteomes" id="UP000509302"/>
    </source>
</evidence>